<dbReference type="GO" id="GO:0050660">
    <property type="term" value="F:flavin adenine dinucleotide binding"/>
    <property type="evidence" value="ECO:0007669"/>
    <property type="project" value="InterPro"/>
</dbReference>
<evidence type="ECO:0000256" key="2">
    <source>
        <dbReference type="ARBA" id="ARBA00010790"/>
    </source>
</evidence>
<keyword evidence="4" id="KW-0274">FAD</keyword>
<feature type="domain" description="Glucose-methanol-choline oxidoreductase N-terminal" evidence="5">
    <location>
        <begin position="290"/>
        <end position="304"/>
    </location>
</feature>
<dbReference type="PANTHER" id="PTHR11552">
    <property type="entry name" value="GLUCOSE-METHANOL-CHOLINE GMC OXIDOREDUCTASE"/>
    <property type="match status" value="1"/>
</dbReference>
<sequence length="593" mass="65074">MWPFEDSVPEITAQDAVKRQDYDYIIVGGGTAGCCLASRLSEDPSVTVLIIELGNVADSWASKVPVISANPHRSGSQAARWKALPLSNVDSRVLDVVRGEALGGSSRVNAMVYTRGAPGDYNRWKEMGHPSWGYDQLEPYFVKSEKTLSQPPSSFRGGQGPWENRTFKDLPYRILHHVASATSSLGIPGVADINSPHAPAVGYATLDVATDRKMYRASTYRAFLPPSLTQERKSRLFICTNSQATLIRFSSSTSGRPKAEGVHFQDVKSDSDATQSYFVKARKEIVLCCGAVGSPHLLQLSGVGPKAHLISKGIKVVRDMPGVGTNLQDHVGLPVMYEIPLNDSLHVLERSTWVALTELLKYVVTGRGIFSLPFMQTSLFVPSQLLDENSCVVHTDKTKLDSSLPANTPDIEIMPIAFRCSDDDVVTKEGIFSFLTAHIRPKSFGSVRLASAYPLDRPAVDLGFLSNPEDYLVLRKCVRLALRLAEQVRSQGYPLKDLQVPETENDADIDRFIRKNLRTSYHYSSTCRMGAEHEVDRPGVVDDELRVHGIDALRVCDASVFPEIIAAHTMAPTVVVAEKCADMMKAAAVGKKI</sequence>
<dbReference type="InterPro" id="IPR000172">
    <property type="entry name" value="GMC_OxRdtase_N"/>
</dbReference>
<dbReference type="InterPro" id="IPR012132">
    <property type="entry name" value="GMC_OxRdtase"/>
</dbReference>
<dbReference type="InterPro" id="IPR036188">
    <property type="entry name" value="FAD/NAD-bd_sf"/>
</dbReference>
<evidence type="ECO:0000259" key="5">
    <source>
        <dbReference type="PROSITE" id="PS00624"/>
    </source>
</evidence>
<accession>A0A9P7UV20</accession>
<dbReference type="Proteomes" id="UP001049176">
    <property type="component" value="Chromosome 4"/>
</dbReference>
<comment type="cofactor">
    <cofactor evidence="1 4">
        <name>FAD</name>
        <dbReference type="ChEBI" id="CHEBI:57692"/>
    </cofactor>
</comment>
<dbReference type="Gene3D" id="3.30.560.10">
    <property type="entry name" value="Glucose Oxidase, domain 3"/>
    <property type="match status" value="1"/>
</dbReference>
<organism evidence="6 7">
    <name type="scientific">Marasmius oreades</name>
    <name type="common">fairy-ring Marasmius</name>
    <dbReference type="NCBI Taxonomy" id="181124"/>
    <lineage>
        <taxon>Eukaryota</taxon>
        <taxon>Fungi</taxon>
        <taxon>Dikarya</taxon>
        <taxon>Basidiomycota</taxon>
        <taxon>Agaricomycotina</taxon>
        <taxon>Agaricomycetes</taxon>
        <taxon>Agaricomycetidae</taxon>
        <taxon>Agaricales</taxon>
        <taxon>Marasmiineae</taxon>
        <taxon>Marasmiaceae</taxon>
        <taxon>Marasmius</taxon>
    </lineage>
</organism>
<dbReference type="EMBL" id="CM032184">
    <property type="protein sequence ID" value="KAG7093931.1"/>
    <property type="molecule type" value="Genomic_DNA"/>
</dbReference>
<dbReference type="Pfam" id="PF05199">
    <property type="entry name" value="GMC_oxred_C"/>
    <property type="match status" value="1"/>
</dbReference>
<dbReference type="PIRSF" id="PIRSF000137">
    <property type="entry name" value="Alcohol_oxidase"/>
    <property type="match status" value="1"/>
</dbReference>
<dbReference type="SUPFAM" id="SSF54373">
    <property type="entry name" value="FAD-linked reductases, C-terminal domain"/>
    <property type="match status" value="1"/>
</dbReference>
<feature type="active site" description="Proton donor" evidence="3">
    <location>
        <position position="522"/>
    </location>
</feature>
<dbReference type="PROSITE" id="PS00624">
    <property type="entry name" value="GMC_OXRED_2"/>
    <property type="match status" value="1"/>
</dbReference>
<dbReference type="AlphaFoldDB" id="A0A9P7UV20"/>
<keyword evidence="4" id="KW-0285">Flavoprotein</keyword>
<dbReference type="GO" id="GO:0016614">
    <property type="term" value="F:oxidoreductase activity, acting on CH-OH group of donors"/>
    <property type="evidence" value="ECO:0007669"/>
    <property type="project" value="InterPro"/>
</dbReference>
<dbReference type="InterPro" id="IPR007867">
    <property type="entry name" value="GMC_OxRtase_C"/>
</dbReference>
<evidence type="ECO:0000256" key="1">
    <source>
        <dbReference type="ARBA" id="ARBA00001974"/>
    </source>
</evidence>
<dbReference type="OrthoDB" id="269227at2759"/>
<protein>
    <recommendedName>
        <fullName evidence="5">Glucose-methanol-choline oxidoreductase N-terminal domain-containing protein</fullName>
    </recommendedName>
</protein>
<dbReference type="KEGG" id="more:E1B28_007566"/>
<evidence type="ECO:0000313" key="7">
    <source>
        <dbReference type="Proteomes" id="UP001049176"/>
    </source>
</evidence>
<comment type="similarity">
    <text evidence="2">Belongs to the GMC oxidoreductase family.</text>
</comment>
<keyword evidence="7" id="KW-1185">Reference proteome</keyword>
<comment type="caution">
    <text evidence="6">The sequence shown here is derived from an EMBL/GenBank/DDBJ whole genome shotgun (WGS) entry which is preliminary data.</text>
</comment>
<name>A0A9P7UV20_9AGAR</name>
<feature type="binding site" evidence="4">
    <location>
        <begin position="109"/>
        <end position="112"/>
    </location>
    <ligand>
        <name>FAD</name>
        <dbReference type="ChEBI" id="CHEBI:57692"/>
    </ligand>
</feature>
<dbReference type="SUPFAM" id="SSF51905">
    <property type="entry name" value="FAD/NAD(P)-binding domain"/>
    <property type="match status" value="1"/>
</dbReference>
<evidence type="ECO:0000256" key="3">
    <source>
        <dbReference type="PIRSR" id="PIRSR000137-1"/>
    </source>
</evidence>
<dbReference type="RefSeq" id="XP_043010401.1">
    <property type="nucleotide sequence ID" value="XM_043152315.1"/>
</dbReference>
<dbReference type="GeneID" id="66076642"/>
<evidence type="ECO:0000256" key="4">
    <source>
        <dbReference type="PIRSR" id="PIRSR000137-2"/>
    </source>
</evidence>
<evidence type="ECO:0000313" key="6">
    <source>
        <dbReference type="EMBL" id="KAG7093931.1"/>
    </source>
</evidence>
<dbReference type="Pfam" id="PF00732">
    <property type="entry name" value="GMC_oxred_N"/>
    <property type="match status" value="1"/>
</dbReference>
<reference evidence="6" key="1">
    <citation type="journal article" date="2021" name="Genome Biol. Evol.">
        <title>The assembled and annotated genome of the fairy-ring fungus Marasmius oreades.</title>
        <authorList>
            <person name="Hiltunen M."/>
            <person name="Ament-Velasquez S.L."/>
            <person name="Johannesson H."/>
        </authorList>
    </citation>
    <scope>NUCLEOTIDE SEQUENCE</scope>
    <source>
        <strain evidence="6">03SP1</strain>
    </source>
</reference>
<feature type="active site" description="Proton acceptor" evidence="3">
    <location>
        <position position="568"/>
    </location>
</feature>
<proteinExistence type="inferred from homology"/>
<dbReference type="PANTHER" id="PTHR11552:SF219">
    <property type="entry name" value="GLUCOSE-METHANOL-CHOLINE OXIDOREDUCTASE N-TERMINAL DOMAIN-CONTAINING PROTEIN"/>
    <property type="match status" value="1"/>
</dbReference>
<gene>
    <name evidence="6" type="ORF">E1B28_007566</name>
</gene>
<dbReference type="Gene3D" id="3.50.50.60">
    <property type="entry name" value="FAD/NAD(P)-binding domain"/>
    <property type="match status" value="1"/>
</dbReference>